<reference evidence="2 3" key="1">
    <citation type="journal article" date="2020" name="Mol. Biol. Evol.">
        <title>Distinct Expression and Methylation Patterns for Genes with Different Fates following a Single Whole-Genome Duplication in Flowering Plants.</title>
        <authorList>
            <person name="Shi T."/>
            <person name="Rahmani R.S."/>
            <person name="Gugger P.F."/>
            <person name="Wang M."/>
            <person name="Li H."/>
            <person name="Zhang Y."/>
            <person name="Li Z."/>
            <person name="Wang Q."/>
            <person name="Van de Peer Y."/>
            <person name="Marchal K."/>
            <person name="Chen J."/>
        </authorList>
    </citation>
    <scope>NUCLEOTIDE SEQUENCE [LARGE SCALE GENOMIC DNA]</scope>
    <source>
        <tissue evidence="2">Leaf</tissue>
    </source>
</reference>
<feature type="region of interest" description="Disordered" evidence="1">
    <location>
        <begin position="28"/>
        <end position="53"/>
    </location>
</feature>
<organism evidence="2 3">
    <name type="scientific">Nelumbo nucifera</name>
    <name type="common">Sacred lotus</name>
    <dbReference type="NCBI Taxonomy" id="4432"/>
    <lineage>
        <taxon>Eukaryota</taxon>
        <taxon>Viridiplantae</taxon>
        <taxon>Streptophyta</taxon>
        <taxon>Embryophyta</taxon>
        <taxon>Tracheophyta</taxon>
        <taxon>Spermatophyta</taxon>
        <taxon>Magnoliopsida</taxon>
        <taxon>Proteales</taxon>
        <taxon>Nelumbonaceae</taxon>
        <taxon>Nelumbo</taxon>
    </lineage>
</organism>
<keyword evidence="3" id="KW-1185">Reference proteome</keyword>
<gene>
    <name evidence="2" type="ORF">HUJ06_011060</name>
</gene>
<evidence type="ECO:0000313" key="2">
    <source>
        <dbReference type="EMBL" id="DAD32209.1"/>
    </source>
</evidence>
<comment type="caution">
    <text evidence="2">The sequence shown here is derived from an EMBL/GenBank/DDBJ whole genome shotgun (WGS) entry which is preliminary data.</text>
</comment>
<dbReference type="EMBL" id="DUZY01000003">
    <property type="protein sequence ID" value="DAD32209.1"/>
    <property type="molecule type" value="Genomic_DNA"/>
</dbReference>
<sequence length="98" mass="12141">MNISFVDINGNRSFYIIFYCHRKPRKNQKAENNAFNCRPQRQNRRKKRPQSNWTATLIPREERWERPYSNTHSFLRLVYQKNNNEKRSQTEHQLVDDW</sequence>
<protein>
    <submittedName>
        <fullName evidence="2">Uncharacterized protein</fullName>
    </submittedName>
</protein>
<accession>A0A822YLP1</accession>
<proteinExistence type="predicted"/>
<name>A0A822YLP1_NELNU</name>
<dbReference type="Proteomes" id="UP000607653">
    <property type="component" value="Unassembled WGS sequence"/>
</dbReference>
<evidence type="ECO:0000313" key="3">
    <source>
        <dbReference type="Proteomes" id="UP000607653"/>
    </source>
</evidence>
<evidence type="ECO:0000256" key="1">
    <source>
        <dbReference type="SAM" id="MobiDB-lite"/>
    </source>
</evidence>
<dbReference type="AlphaFoldDB" id="A0A822YLP1"/>